<evidence type="ECO:0000256" key="1">
    <source>
        <dbReference type="SAM" id="Coils"/>
    </source>
</evidence>
<gene>
    <name evidence="3" type="ORF">BCV69DRAFT_282097</name>
</gene>
<feature type="region of interest" description="Disordered" evidence="2">
    <location>
        <begin position="1"/>
        <end position="74"/>
    </location>
</feature>
<dbReference type="EMBL" id="KZ819325">
    <property type="protein sequence ID" value="PWN21362.1"/>
    <property type="molecule type" value="Genomic_DNA"/>
</dbReference>
<feature type="coiled-coil region" evidence="1">
    <location>
        <begin position="94"/>
        <end position="121"/>
    </location>
</feature>
<evidence type="ECO:0000256" key="2">
    <source>
        <dbReference type="SAM" id="MobiDB-lite"/>
    </source>
</evidence>
<dbReference type="AlphaFoldDB" id="A0A316U878"/>
<dbReference type="OrthoDB" id="2442602at2759"/>
<evidence type="ECO:0000313" key="4">
    <source>
        <dbReference type="Proteomes" id="UP000245942"/>
    </source>
</evidence>
<organism evidence="3 4">
    <name type="scientific">Pseudomicrostroma glucosiphilum</name>
    <dbReference type="NCBI Taxonomy" id="1684307"/>
    <lineage>
        <taxon>Eukaryota</taxon>
        <taxon>Fungi</taxon>
        <taxon>Dikarya</taxon>
        <taxon>Basidiomycota</taxon>
        <taxon>Ustilaginomycotina</taxon>
        <taxon>Exobasidiomycetes</taxon>
        <taxon>Microstromatales</taxon>
        <taxon>Microstromatales incertae sedis</taxon>
        <taxon>Pseudomicrostroma</taxon>
    </lineage>
</organism>
<proteinExistence type="predicted"/>
<sequence length="134" mass="14774">MQAQESTSRVDDRSTNFSPAVRSPSSASSLSSAVASEDEENGQEMALDEQDQEADDEGASGEQKASARGPNTSVNYKIKFQKAREKYNRVQADSASLLKGLQDAQKKEKKLEEEINWLLDTIASRRPDLANLDH</sequence>
<accession>A0A316U878</accession>
<reference evidence="3 4" key="1">
    <citation type="journal article" date="2018" name="Mol. Biol. Evol.">
        <title>Broad Genomic Sampling Reveals a Smut Pathogenic Ancestry of the Fungal Clade Ustilaginomycotina.</title>
        <authorList>
            <person name="Kijpornyongpan T."/>
            <person name="Mondo S.J."/>
            <person name="Barry K."/>
            <person name="Sandor L."/>
            <person name="Lee J."/>
            <person name="Lipzen A."/>
            <person name="Pangilinan J."/>
            <person name="LaButti K."/>
            <person name="Hainaut M."/>
            <person name="Henrissat B."/>
            <person name="Grigoriev I.V."/>
            <person name="Spatafora J.W."/>
            <person name="Aime M.C."/>
        </authorList>
    </citation>
    <scope>NUCLEOTIDE SEQUENCE [LARGE SCALE GENOMIC DNA]</scope>
    <source>
        <strain evidence="3 4">MCA 4718</strain>
    </source>
</reference>
<dbReference type="RefSeq" id="XP_025348522.1">
    <property type="nucleotide sequence ID" value="XM_025492229.1"/>
</dbReference>
<dbReference type="Proteomes" id="UP000245942">
    <property type="component" value="Unassembled WGS sequence"/>
</dbReference>
<feature type="compositionally biased region" description="Low complexity" evidence="2">
    <location>
        <begin position="18"/>
        <end position="35"/>
    </location>
</feature>
<feature type="compositionally biased region" description="Acidic residues" evidence="2">
    <location>
        <begin position="36"/>
        <end position="59"/>
    </location>
</feature>
<evidence type="ECO:0000313" key="3">
    <source>
        <dbReference type="EMBL" id="PWN21362.1"/>
    </source>
</evidence>
<dbReference type="GeneID" id="37013963"/>
<keyword evidence="1" id="KW-0175">Coiled coil</keyword>
<protein>
    <submittedName>
        <fullName evidence="3">Uncharacterized protein</fullName>
    </submittedName>
</protein>
<name>A0A316U878_9BASI</name>
<keyword evidence="4" id="KW-1185">Reference proteome</keyword>